<organism evidence="1 2">
    <name type="scientific">Bauhinia variegata</name>
    <name type="common">Purple orchid tree</name>
    <name type="synonym">Phanera variegata</name>
    <dbReference type="NCBI Taxonomy" id="167791"/>
    <lineage>
        <taxon>Eukaryota</taxon>
        <taxon>Viridiplantae</taxon>
        <taxon>Streptophyta</taxon>
        <taxon>Embryophyta</taxon>
        <taxon>Tracheophyta</taxon>
        <taxon>Spermatophyta</taxon>
        <taxon>Magnoliopsida</taxon>
        <taxon>eudicotyledons</taxon>
        <taxon>Gunneridae</taxon>
        <taxon>Pentapetalae</taxon>
        <taxon>rosids</taxon>
        <taxon>fabids</taxon>
        <taxon>Fabales</taxon>
        <taxon>Fabaceae</taxon>
        <taxon>Cercidoideae</taxon>
        <taxon>Cercideae</taxon>
        <taxon>Bauhiniinae</taxon>
        <taxon>Bauhinia</taxon>
    </lineage>
</organism>
<dbReference type="EMBL" id="CM039428">
    <property type="protein sequence ID" value="KAI4351577.1"/>
    <property type="molecule type" value="Genomic_DNA"/>
</dbReference>
<reference evidence="1 2" key="1">
    <citation type="journal article" date="2022" name="DNA Res.">
        <title>Chromosomal-level genome assembly of the orchid tree Bauhinia variegata (Leguminosae; Cercidoideae) supports the allotetraploid origin hypothesis of Bauhinia.</title>
        <authorList>
            <person name="Zhong Y."/>
            <person name="Chen Y."/>
            <person name="Zheng D."/>
            <person name="Pang J."/>
            <person name="Liu Y."/>
            <person name="Luo S."/>
            <person name="Meng S."/>
            <person name="Qian L."/>
            <person name="Wei D."/>
            <person name="Dai S."/>
            <person name="Zhou R."/>
        </authorList>
    </citation>
    <scope>NUCLEOTIDE SEQUENCE [LARGE SCALE GENOMIC DNA]</scope>
    <source>
        <strain evidence="1">BV-YZ2020</strain>
    </source>
</reference>
<comment type="caution">
    <text evidence="1">The sequence shown here is derived from an EMBL/GenBank/DDBJ whole genome shotgun (WGS) entry which is preliminary data.</text>
</comment>
<gene>
    <name evidence="1" type="ORF">L6164_005926</name>
</gene>
<proteinExistence type="predicted"/>
<protein>
    <submittedName>
        <fullName evidence="1">Uncharacterized protein</fullName>
    </submittedName>
</protein>
<keyword evidence="2" id="KW-1185">Reference proteome</keyword>
<evidence type="ECO:0000313" key="2">
    <source>
        <dbReference type="Proteomes" id="UP000828941"/>
    </source>
</evidence>
<evidence type="ECO:0000313" key="1">
    <source>
        <dbReference type="EMBL" id="KAI4351577.1"/>
    </source>
</evidence>
<accession>A0ACB9PSM8</accession>
<dbReference type="Proteomes" id="UP000828941">
    <property type="component" value="Chromosome 3"/>
</dbReference>
<sequence>MESPQILHQNSVIHGIQNQLFALNLVDLLYEENVCFDGGPLTFNISENSSPPTGICLEKIDNGSYLNLVPHPDGSNRVFLSNQQGKIWLASVPEEGSGEEWVIDESNPPWICE</sequence>
<name>A0ACB9PSM8_BAUVA</name>